<comment type="caution">
    <text evidence="1">The sequence shown here is derived from an EMBL/GenBank/DDBJ whole genome shotgun (WGS) entry which is preliminary data.</text>
</comment>
<evidence type="ECO:0000313" key="1">
    <source>
        <dbReference type="EMBL" id="GGF89604.1"/>
    </source>
</evidence>
<evidence type="ECO:0000313" key="2">
    <source>
        <dbReference type="Proteomes" id="UP000605253"/>
    </source>
</evidence>
<gene>
    <name evidence="1" type="ORF">GCM10011365_08470</name>
</gene>
<dbReference type="EMBL" id="BMEO01000003">
    <property type="protein sequence ID" value="GGF89604.1"/>
    <property type="molecule type" value="Genomic_DNA"/>
</dbReference>
<reference evidence="1" key="1">
    <citation type="journal article" date="2014" name="Int. J. Syst. Evol. Microbiol.">
        <title>Complete genome sequence of Corynebacterium casei LMG S-19264T (=DSM 44701T), isolated from a smear-ripened cheese.</title>
        <authorList>
            <consortium name="US DOE Joint Genome Institute (JGI-PGF)"/>
            <person name="Walter F."/>
            <person name="Albersmeier A."/>
            <person name="Kalinowski J."/>
            <person name="Ruckert C."/>
        </authorList>
    </citation>
    <scope>NUCLEOTIDE SEQUENCE</scope>
    <source>
        <strain evidence="1">CGMCC 1.12181</strain>
    </source>
</reference>
<proteinExistence type="predicted"/>
<reference evidence="1" key="2">
    <citation type="submission" date="2020-09" db="EMBL/GenBank/DDBJ databases">
        <authorList>
            <person name="Sun Q."/>
            <person name="Zhou Y."/>
        </authorList>
    </citation>
    <scope>NUCLEOTIDE SEQUENCE</scope>
    <source>
        <strain evidence="1">CGMCC 1.12181</strain>
    </source>
</reference>
<name>A0A917FLD9_9GAMM</name>
<dbReference type="AlphaFoldDB" id="A0A917FLD9"/>
<dbReference type="RefSeq" id="WP_188364448.1">
    <property type="nucleotide sequence ID" value="NZ_BAABJF010000017.1"/>
</dbReference>
<dbReference type="Proteomes" id="UP000605253">
    <property type="component" value="Unassembled WGS sequence"/>
</dbReference>
<sequence>MKIHQKNKKTLQKRINRAVASSSAIEIDLPVHAIEKKIQSKHEKFSQLKLAD</sequence>
<protein>
    <submittedName>
        <fullName evidence="1">Uncharacterized protein</fullName>
    </submittedName>
</protein>
<organism evidence="1 2">
    <name type="scientific">Marinicella pacifica</name>
    <dbReference type="NCBI Taxonomy" id="1171543"/>
    <lineage>
        <taxon>Bacteria</taxon>
        <taxon>Pseudomonadati</taxon>
        <taxon>Pseudomonadota</taxon>
        <taxon>Gammaproteobacteria</taxon>
        <taxon>Lysobacterales</taxon>
        <taxon>Marinicellaceae</taxon>
        <taxon>Marinicella</taxon>
    </lineage>
</organism>
<accession>A0A917FLD9</accession>
<keyword evidence="2" id="KW-1185">Reference proteome</keyword>